<evidence type="ECO:0000313" key="1">
    <source>
        <dbReference type="EMBL" id="WYC14536.1"/>
    </source>
</evidence>
<organism evidence="1">
    <name type="scientific">Ligamenvirales sp</name>
    <dbReference type="NCBI Taxonomy" id="2832923"/>
    <lineage>
        <taxon>Viruses</taxon>
        <taxon>Adnaviria</taxon>
        <taxon>Zilligvirae</taxon>
        <taxon>Taleaviricota</taxon>
        <taxon>Tokiviricetes</taxon>
        <taxon>Ligamenvirales</taxon>
    </lineage>
</organism>
<name>A0AAU6PXJ6_9VIRU</name>
<reference evidence="1" key="1">
    <citation type="journal article" date="2023" name="ISME Commun">
        <title>Diversity of Bathyarchaeia viruses in metagenomes and virus-encoded CRISPR system components.</title>
        <authorList>
            <person name="Duan C."/>
            <person name="Liu Y."/>
            <person name="Liu Y."/>
            <person name="Liu L."/>
            <person name="Cai M."/>
            <person name="Zhang R."/>
            <person name="Zeng Q."/>
            <person name="Koonin E.V."/>
            <person name="Krupovic M."/>
            <person name="Li M."/>
        </authorList>
    </citation>
    <scope>NUCLEOTIDE SEQUENCE</scope>
    <source>
        <strain evidence="1">Chiyou-1</strain>
    </source>
</reference>
<reference evidence="1" key="2">
    <citation type="submission" date="2024-03" db="EMBL/GenBank/DDBJ databases">
        <authorList>
            <person name="Roux S."/>
            <person name="Duan C."/>
        </authorList>
    </citation>
    <scope>NUCLEOTIDE SEQUENCE</scope>
    <source>
        <strain evidence="1">Chiyou-1</strain>
    </source>
</reference>
<dbReference type="EMBL" id="PP467602">
    <property type="protein sequence ID" value="WYC14536.1"/>
    <property type="molecule type" value="Genomic_DNA"/>
</dbReference>
<accession>A0AAU6PXJ6</accession>
<sequence length="249" mass="28413">MLMPARRRRTLSRSPVQRAKLWDVKMKPDVYAEYLNATKPLALPSIASYQATHEHLISTVREILSKNPSEYPVMHEYMWYAEKLWKLGKTYTSKALQLQVDALYIWYLARGLNDVVLRAIASALGIKVSPVEDIVDRVIAPMLLRIVGKGSITTDGTEQTMFEYIGLAMLSGYVDLSNMTDGDTVVIKTFVKIREDGEYKKYAEETFTGRQESPALYFIPRLTAYAYKVVIHQTAGSFKTFDYLFTKVV</sequence>
<proteinExistence type="predicted"/>
<protein>
    <submittedName>
        <fullName evidence="1">Major capsid protein</fullName>
    </submittedName>
</protein>